<reference evidence="1 2" key="1">
    <citation type="submission" date="2019-07" db="EMBL/GenBank/DDBJ databases">
        <title>Whole genome shotgun sequence of Reyranella soli NBRC 108950.</title>
        <authorList>
            <person name="Hosoyama A."/>
            <person name="Uohara A."/>
            <person name="Ohji S."/>
            <person name="Ichikawa N."/>
        </authorList>
    </citation>
    <scope>NUCLEOTIDE SEQUENCE [LARGE SCALE GENOMIC DNA]</scope>
    <source>
        <strain evidence="1 2">NBRC 108950</strain>
    </source>
</reference>
<dbReference type="AlphaFoldDB" id="A0A512NRF0"/>
<protein>
    <submittedName>
        <fullName evidence="1">Phosphonate metabolism protein PhnG</fullName>
    </submittedName>
</protein>
<organism evidence="1 2">
    <name type="scientific">Reyranella soli</name>
    <dbReference type="NCBI Taxonomy" id="1230389"/>
    <lineage>
        <taxon>Bacteria</taxon>
        <taxon>Pseudomonadati</taxon>
        <taxon>Pseudomonadota</taxon>
        <taxon>Alphaproteobacteria</taxon>
        <taxon>Hyphomicrobiales</taxon>
        <taxon>Reyranellaceae</taxon>
        <taxon>Reyranella</taxon>
    </lineage>
</organism>
<dbReference type="RefSeq" id="WP_147156809.1">
    <property type="nucleotide sequence ID" value="NZ_BKAJ01000230.1"/>
</dbReference>
<dbReference type="OrthoDB" id="530475at2"/>
<dbReference type="InterPro" id="IPR009609">
    <property type="entry name" value="Phosphonate_metab_PhnG"/>
</dbReference>
<gene>
    <name evidence="1" type="primary">phnG</name>
    <name evidence="1" type="ORF">RSO01_86800</name>
</gene>
<proteinExistence type="predicted"/>
<name>A0A512NRF0_9HYPH</name>
<evidence type="ECO:0000313" key="2">
    <source>
        <dbReference type="Proteomes" id="UP000321058"/>
    </source>
</evidence>
<dbReference type="GO" id="GO:0015716">
    <property type="term" value="P:organic phosphonate transport"/>
    <property type="evidence" value="ECO:0007669"/>
    <property type="project" value="InterPro"/>
</dbReference>
<accession>A0A512NRF0</accession>
<comment type="caution">
    <text evidence="1">The sequence shown here is derived from an EMBL/GenBank/DDBJ whole genome shotgun (WGS) entry which is preliminary data.</text>
</comment>
<dbReference type="Pfam" id="PF06754">
    <property type="entry name" value="PhnG"/>
    <property type="match status" value="1"/>
</dbReference>
<dbReference type="Proteomes" id="UP000321058">
    <property type="component" value="Unassembled WGS sequence"/>
</dbReference>
<dbReference type="EMBL" id="BKAJ01000230">
    <property type="protein sequence ID" value="GEP61514.1"/>
    <property type="molecule type" value="Genomic_DNA"/>
</dbReference>
<sequence>MSLSSSADAPAQARRQRWLSVLAKAPIARLAALWEGLGPIPAYALLRRPETGLVMVKGRISGSGAPFCGGEMTATRAAVRLESGEVGIGYVGGRSARHAEIAAAVDALGQRADWCDRLETEIVAPLEAEADARRRAIAARAAATKVDFFTVAREAGT</sequence>
<evidence type="ECO:0000313" key="1">
    <source>
        <dbReference type="EMBL" id="GEP61514.1"/>
    </source>
</evidence>
<keyword evidence="2" id="KW-1185">Reference proteome</keyword>
<dbReference type="NCBIfam" id="TIGR03293">
    <property type="entry name" value="PhnG_redo"/>
    <property type="match status" value="1"/>
</dbReference>
<dbReference type="GO" id="GO:0019634">
    <property type="term" value="P:organic phosphonate metabolic process"/>
    <property type="evidence" value="ECO:0007669"/>
    <property type="project" value="InterPro"/>
</dbReference>